<accession>A0A365XPB7</accession>
<dbReference type="AlphaFoldDB" id="A0A365XPB7"/>
<dbReference type="EMBL" id="QFFJ01000002">
    <property type="protein sequence ID" value="RBL88186.1"/>
    <property type="molecule type" value="Genomic_DNA"/>
</dbReference>
<reference evidence="1 2" key="1">
    <citation type="submission" date="2018-05" db="EMBL/GenBank/DDBJ databases">
        <title>Chitinophaga sp. K3CV102501T nov., isolated from isolated from a monsoon evergreen broad-leaved forest soil.</title>
        <authorList>
            <person name="Lv Y."/>
        </authorList>
    </citation>
    <scope>NUCLEOTIDE SEQUENCE [LARGE SCALE GENOMIC DNA]</scope>
    <source>
        <strain evidence="1 2">GDMCC 1.1325</strain>
    </source>
</reference>
<sequence length="108" mass="12552">MIFQIIEYRNQANHMYISKLTLFQMMPQTTRNTPNKAKLAANGINNFNEIFDIVPPFVVAVDINLNYYSLQKRMKDHALFNLHELLKLSKLVGCKVQVLIKLALKETK</sequence>
<evidence type="ECO:0000313" key="1">
    <source>
        <dbReference type="EMBL" id="RBL88186.1"/>
    </source>
</evidence>
<proteinExistence type="predicted"/>
<keyword evidence="2" id="KW-1185">Reference proteome</keyword>
<protein>
    <submittedName>
        <fullName evidence="1">Uncharacterized protein</fullName>
    </submittedName>
</protein>
<dbReference type="Proteomes" id="UP000253410">
    <property type="component" value="Unassembled WGS sequence"/>
</dbReference>
<name>A0A365XPB7_9BACT</name>
<organism evidence="1 2">
    <name type="scientific">Chitinophaga flava</name>
    <dbReference type="NCBI Taxonomy" id="2259036"/>
    <lineage>
        <taxon>Bacteria</taxon>
        <taxon>Pseudomonadati</taxon>
        <taxon>Bacteroidota</taxon>
        <taxon>Chitinophagia</taxon>
        <taxon>Chitinophagales</taxon>
        <taxon>Chitinophagaceae</taxon>
        <taxon>Chitinophaga</taxon>
    </lineage>
</organism>
<comment type="caution">
    <text evidence="1">The sequence shown here is derived from an EMBL/GenBank/DDBJ whole genome shotgun (WGS) entry which is preliminary data.</text>
</comment>
<evidence type="ECO:0000313" key="2">
    <source>
        <dbReference type="Proteomes" id="UP000253410"/>
    </source>
</evidence>
<gene>
    <name evidence="1" type="ORF">DF182_16425</name>
</gene>